<feature type="compositionally biased region" description="Basic and acidic residues" evidence="1">
    <location>
        <begin position="103"/>
        <end position="119"/>
    </location>
</feature>
<keyword evidence="3" id="KW-1185">Reference proteome</keyword>
<comment type="caution">
    <text evidence="2">The sequence shown here is derived from an EMBL/GenBank/DDBJ whole genome shotgun (WGS) entry which is preliminary data.</text>
</comment>
<gene>
    <name evidence="2" type="ORF">D9756_003277</name>
</gene>
<feature type="region of interest" description="Disordered" evidence="1">
    <location>
        <begin position="234"/>
        <end position="452"/>
    </location>
</feature>
<dbReference type="Proteomes" id="UP000559027">
    <property type="component" value="Unassembled WGS sequence"/>
</dbReference>
<name>A0A8H5G715_9AGAR</name>
<sequence length="654" mass="70557">MAAALRPVSHFSDDSQTYRSFPSLPASRPSFESSSMKSRKSFLDLIAPVRRRVQSGKATPASGSKLKQASEPAENMAIADANDVKAPSHRSRDHQIKTAVKQKAGDVEPSSKKNRDRSRPKSTILRVISTTFRSRPPEPPTSPPPASTSLQAKQNREDALRERGLLPPKPVKDLSRQEADQDCHNPTLPPEQDSFSAEPSAADLIRREWEAKNTISDSVASVEADERHRMSSFRFGNLPSLPASSPDPSRPIQLETVAEVNTPLPSPVVDGDTPPPAVPTKHTQRKASSHRSSASDGRHPPDPTFHLSAISPLPTPPATPFEPSKNPTIQHGDIDYASTSSSHNRSNSRHSSSSVPPHTNPVISLTPPGHISSFGPSPSTSSVAASTSRRSDSLTQMPSISESSSMMTPSLDDSAGSPTTISTLSTVDSSNVAHRTGSGARPKGRNGLLTVKTSDHVQTVPIIIESSAEDAIVSETIQEPLPLPIPSPSQGQSPTLTVPTQNLAPTRRERVLADTEKREKRKSFNPFKRAQSSAPDESDKRPRRISVSSSFGNLRRAASNWTKPRSSYDATSTAPSTMSGRAKTFDASHLPPSPTLPSQFMTPDSGPNSTSVGLRPQSRRPLQPTLHTRASIIDEMNTIKNDEVRRMTEVAFLG</sequence>
<dbReference type="OrthoDB" id="3168445at2759"/>
<dbReference type="AlphaFoldDB" id="A0A8H5G715"/>
<feature type="compositionally biased region" description="Polar residues" evidence="1">
    <location>
        <begin position="488"/>
        <end position="504"/>
    </location>
</feature>
<feature type="compositionally biased region" description="Low complexity" evidence="1">
    <location>
        <begin position="27"/>
        <end position="36"/>
    </location>
</feature>
<feature type="compositionally biased region" description="Low complexity" evidence="1">
    <location>
        <begin position="372"/>
        <end position="388"/>
    </location>
</feature>
<feature type="compositionally biased region" description="Polar residues" evidence="1">
    <location>
        <begin position="596"/>
        <end position="612"/>
    </location>
</feature>
<proteinExistence type="predicted"/>
<feature type="compositionally biased region" description="Low complexity" evidence="1">
    <location>
        <begin position="397"/>
        <end position="410"/>
    </location>
</feature>
<feature type="compositionally biased region" description="Basic and acidic residues" evidence="1">
    <location>
        <begin position="154"/>
        <end position="183"/>
    </location>
</feature>
<feature type="compositionally biased region" description="Low complexity" evidence="1">
    <location>
        <begin position="340"/>
        <end position="354"/>
    </location>
</feature>
<feature type="compositionally biased region" description="Polar residues" evidence="1">
    <location>
        <begin position="559"/>
        <end position="579"/>
    </location>
</feature>
<dbReference type="EMBL" id="JAACJO010000004">
    <property type="protein sequence ID" value="KAF5359486.1"/>
    <property type="molecule type" value="Genomic_DNA"/>
</dbReference>
<feature type="compositionally biased region" description="Basic and acidic residues" evidence="1">
    <location>
        <begin position="506"/>
        <end position="518"/>
    </location>
</feature>
<feature type="region of interest" description="Disordered" evidence="1">
    <location>
        <begin position="51"/>
        <end position="203"/>
    </location>
</feature>
<feature type="compositionally biased region" description="Pro residues" evidence="1">
    <location>
        <begin position="137"/>
        <end position="146"/>
    </location>
</feature>
<evidence type="ECO:0000313" key="3">
    <source>
        <dbReference type="Proteomes" id="UP000559027"/>
    </source>
</evidence>
<feature type="compositionally biased region" description="Polar residues" evidence="1">
    <location>
        <begin position="416"/>
        <end position="433"/>
    </location>
</feature>
<evidence type="ECO:0000256" key="1">
    <source>
        <dbReference type="SAM" id="MobiDB-lite"/>
    </source>
</evidence>
<organism evidence="2 3">
    <name type="scientific">Leucocoprinus leucothites</name>
    <dbReference type="NCBI Taxonomy" id="201217"/>
    <lineage>
        <taxon>Eukaryota</taxon>
        <taxon>Fungi</taxon>
        <taxon>Dikarya</taxon>
        <taxon>Basidiomycota</taxon>
        <taxon>Agaricomycotina</taxon>
        <taxon>Agaricomycetes</taxon>
        <taxon>Agaricomycetidae</taxon>
        <taxon>Agaricales</taxon>
        <taxon>Agaricineae</taxon>
        <taxon>Agaricaceae</taxon>
        <taxon>Leucocoprinus</taxon>
    </lineage>
</organism>
<reference evidence="2 3" key="1">
    <citation type="journal article" date="2020" name="ISME J.">
        <title>Uncovering the hidden diversity of litter-decomposition mechanisms in mushroom-forming fungi.</title>
        <authorList>
            <person name="Floudas D."/>
            <person name="Bentzer J."/>
            <person name="Ahren D."/>
            <person name="Johansson T."/>
            <person name="Persson P."/>
            <person name="Tunlid A."/>
        </authorList>
    </citation>
    <scope>NUCLEOTIDE SEQUENCE [LARGE SCALE GENOMIC DNA]</scope>
    <source>
        <strain evidence="2 3">CBS 146.42</strain>
    </source>
</reference>
<feature type="region of interest" description="Disordered" evidence="1">
    <location>
        <begin position="1"/>
        <end position="39"/>
    </location>
</feature>
<evidence type="ECO:0000313" key="2">
    <source>
        <dbReference type="EMBL" id="KAF5359486.1"/>
    </source>
</evidence>
<accession>A0A8H5G715</accession>
<feature type="region of interest" description="Disordered" evidence="1">
    <location>
        <begin position="479"/>
        <end position="620"/>
    </location>
</feature>
<protein>
    <submittedName>
        <fullName evidence="2">Uncharacterized protein</fullName>
    </submittedName>
</protein>
<feature type="compositionally biased region" description="Low complexity" evidence="1">
    <location>
        <begin position="239"/>
        <end position="251"/>
    </location>
</feature>